<dbReference type="PANTHER" id="PTHR47852:SF2">
    <property type="entry name" value="WW DOMAIN-CONTAINING PROTEIN"/>
    <property type="match status" value="1"/>
</dbReference>
<dbReference type="InterPro" id="IPR036020">
    <property type="entry name" value="WW_dom_sf"/>
</dbReference>
<feature type="region of interest" description="Disordered" evidence="1">
    <location>
        <begin position="1"/>
        <end position="125"/>
    </location>
</feature>
<name>A0A6A3SHJ1_9STRA</name>
<evidence type="ECO:0000313" key="20">
    <source>
        <dbReference type="Proteomes" id="UP000488956"/>
    </source>
</evidence>
<dbReference type="Proteomes" id="UP000488956">
    <property type="component" value="Unassembled WGS sequence"/>
</dbReference>
<evidence type="ECO:0000256" key="1">
    <source>
        <dbReference type="SAM" id="MobiDB-lite"/>
    </source>
</evidence>
<evidence type="ECO:0000313" key="11">
    <source>
        <dbReference type="EMBL" id="KAE9313397.1"/>
    </source>
</evidence>
<dbReference type="EMBL" id="QXGA01000412">
    <property type="protein sequence ID" value="KAE9146358.1"/>
    <property type="molecule type" value="Genomic_DNA"/>
</dbReference>
<feature type="compositionally biased region" description="Polar residues" evidence="1">
    <location>
        <begin position="247"/>
        <end position="256"/>
    </location>
</feature>
<sequence>MEIPNVVVAAQSATTSSPPNEVDEIVPALEVKGDRFAVEGTGSRSPKRASRSPTRRAKKPKNPLSAKSVSPKKSRPLDNPEQCSSQPAAVDASTFVVLQSRISSAKDHGRRSEEEEDPLRLHQQDVTRSFLKRISSRKLVDLETGSIQSQPSKEQVAGDDEVGAAESVTAKAALTTTNIEDEVELNVIPVKDEYNGDADSTLDPVRPSDSESTVEKHQLAEVSVRSPAATTDVATTPSTERVGMTPGLTSTCSADEDFTSSPATVASYAEALQSSYVEASNLGQERRMPISEDAQPELEISTIVADTNQAQSPRTFAPEHYQRTARKIQAQYRCFARRRIILDQLRFIMAKQRREARRQSRVKTKRTKEVVVDTFASVPTGEYESHITDVNRFGGGLSEDIHQVAVEMSSAAPLIQLGEDVKFAAQKDSGDYVFDLFDGSNQANGEVTQEVYTGNIAETADEVSVILPHNAIGESATSSENLVDQQDLYAASEKDVDTVNIANATISREPLQREEGVFDERPLRPNSLGLGVETQHPAGVGLISSNLLAELAFDDVEGEQPAVHEDPLRGLQPHWERYMDSATNKSFYFNPATNETQWTNPEDHSVINSIGTPTTSHVTVTAKVNSASKTAQVWQEFLDETSGQLYYYNTQTGECSWEAPAANSDAAEVVASPQSGATAETAASPWIMYIDPASQAPYYVNVETLVTTWEQPDEFALAAPESTAVVTADADSVIEDAYVIAVDD</sequence>
<feature type="domain" description="WW" evidence="2">
    <location>
        <begin position="569"/>
        <end position="603"/>
    </location>
</feature>
<evidence type="ECO:0000313" key="6">
    <source>
        <dbReference type="EMBL" id="KAE9116679.1"/>
    </source>
</evidence>
<dbReference type="Proteomes" id="UP000476176">
    <property type="component" value="Unassembled WGS sequence"/>
</dbReference>
<proteinExistence type="predicted"/>
<evidence type="ECO:0000313" key="7">
    <source>
        <dbReference type="EMBL" id="KAE9146358.1"/>
    </source>
</evidence>
<dbReference type="Proteomes" id="UP000440367">
    <property type="component" value="Unassembled WGS sequence"/>
</dbReference>
<feature type="compositionally biased region" description="Basic and acidic residues" evidence="1">
    <location>
        <begin position="104"/>
        <end position="125"/>
    </location>
</feature>
<feature type="domain" description="WW" evidence="2">
    <location>
        <begin position="680"/>
        <end position="714"/>
    </location>
</feature>
<feature type="compositionally biased region" description="Basic residues" evidence="1">
    <location>
        <begin position="45"/>
        <end position="61"/>
    </location>
</feature>
<dbReference type="EMBL" id="QXGB01000426">
    <property type="protein sequence ID" value="KAE9215395.1"/>
    <property type="molecule type" value="Genomic_DNA"/>
</dbReference>
<evidence type="ECO:0000313" key="10">
    <source>
        <dbReference type="EMBL" id="KAE9238755.1"/>
    </source>
</evidence>
<dbReference type="Proteomes" id="UP000440732">
    <property type="component" value="Unassembled WGS sequence"/>
</dbReference>
<dbReference type="AlphaFoldDB" id="A0A6A3SHJ1"/>
<dbReference type="EMBL" id="QXGE01000405">
    <property type="protein sequence ID" value="KAE9313397.1"/>
    <property type="molecule type" value="Genomic_DNA"/>
</dbReference>
<accession>A0A6A3SHJ1</accession>
<dbReference type="EMBL" id="QXFX01000415">
    <property type="protein sequence ID" value="KAE9116608.1"/>
    <property type="molecule type" value="Genomic_DNA"/>
</dbReference>
<feature type="compositionally biased region" description="Basic and acidic residues" evidence="1">
    <location>
        <begin position="206"/>
        <end position="219"/>
    </location>
</feature>
<evidence type="ECO:0000313" key="5">
    <source>
        <dbReference type="EMBL" id="KAE9116608.1"/>
    </source>
</evidence>
<dbReference type="PANTHER" id="PTHR47852">
    <property type="entry name" value="OS06G0298400 PROTEIN"/>
    <property type="match status" value="1"/>
</dbReference>
<protein>
    <recommendedName>
        <fullName evidence="2">WW domain-containing protein</fullName>
    </recommendedName>
</protein>
<evidence type="ECO:0000313" key="14">
    <source>
        <dbReference type="Proteomes" id="UP000437068"/>
    </source>
</evidence>
<dbReference type="Gene3D" id="2.20.70.10">
    <property type="match status" value="3"/>
</dbReference>
<evidence type="ECO:0000259" key="2">
    <source>
        <dbReference type="PROSITE" id="PS50020"/>
    </source>
</evidence>
<evidence type="ECO:0000313" key="8">
    <source>
        <dbReference type="EMBL" id="KAE9215395.1"/>
    </source>
</evidence>
<feature type="domain" description="WW" evidence="2">
    <location>
        <begin position="634"/>
        <end position="662"/>
    </location>
</feature>
<evidence type="ECO:0000313" key="3">
    <source>
        <dbReference type="EMBL" id="KAE8939650.1"/>
    </source>
</evidence>
<feature type="region of interest" description="Disordered" evidence="1">
    <location>
        <begin position="191"/>
        <end position="256"/>
    </location>
</feature>
<comment type="caution">
    <text evidence="6">The sequence shown here is derived from an EMBL/GenBank/DDBJ whole genome shotgun (WGS) entry which is preliminary data.</text>
</comment>
<dbReference type="EMBL" id="QXFZ01000433">
    <property type="protein sequence ID" value="KAE9116679.1"/>
    <property type="molecule type" value="Genomic_DNA"/>
</dbReference>
<dbReference type="EMBL" id="QXGC01000402">
    <property type="protein sequence ID" value="KAE9237445.1"/>
    <property type="molecule type" value="Genomic_DNA"/>
</dbReference>
<evidence type="ECO:0000313" key="12">
    <source>
        <dbReference type="Proteomes" id="UP000429523"/>
    </source>
</evidence>
<dbReference type="PROSITE" id="PS01159">
    <property type="entry name" value="WW_DOMAIN_1"/>
    <property type="match status" value="2"/>
</dbReference>
<reference evidence="12 13" key="1">
    <citation type="submission" date="2018-08" db="EMBL/GenBank/DDBJ databases">
        <title>Genomic investigation of the strawberry pathogen Phytophthora fragariae indicates pathogenicity is determined by transcriptional variation in three key races.</title>
        <authorList>
            <person name="Adams T.M."/>
            <person name="Armitage A.D."/>
            <person name="Sobczyk M.K."/>
            <person name="Bates H.J."/>
            <person name="Dunwell J.M."/>
            <person name="Nellist C.F."/>
            <person name="Harrison R.J."/>
        </authorList>
    </citation>
    <scope>NUCLEOTIDE SEQUENCE [LARGE SCALE GENOMIC DNA]</scope>
    <source>
        <strain evidence="11 14">A4</strain>
        <strain evidence="10 15">BC-1</strain>
        <strain evidence="9 19">BC-23</strain>
        <strain evidence="8 13">NOV-27</strain>
        <strain evidence="7 16">NOV-5</strain>
        <strain evidence="6 17">NOV-71</strain>
        <strain evidence="3 12">NOV-9</strain>
        <strain evidence="5 20">ONT-3</strain>
        <strain evidence="4 18">SCRP245</strain>
    </source>
</reference>
<dbReference type="InterPro" id="IPR001202">
    <property type="entry name" value="WW_dom"/>
</dbReference>
<dbReference type="EMBL" id="QXGD01000466">
    <property type="protein sequence ID" value="KAE9238755.1"/>
    <property type="molecule type" value="Genomic_DNA"/>
</dbReference>
<evidence type="ECO:0000313" key="18">
    <source>
        <dbReference type="Proteomes" id="UP000460718"/>
    </source>
</evidence>
<evidence type="ECO:0000313" key="16">
    <source>
        <dbReference type="Proteomes" id="UP000440732"/>
    </source>
</evidence>
<gene>
    <name evidence="11" type="ORF">PF001_g8770</name>
    <name evidence="10" type="ORF">PF002_g10580</name>
    <name evidence="9" type="ORF">PF004_g8583</name>
    <name evidence="8" type="ORF">PF005_g9452</name>
    <name evidence="7" type="ORF">PF006_g8871</name>
    <name evidence="6" type="ORF">PF007_g9581</name>
    <name evidence="3" type="ORF">PF009_g10517</name>
    <name evidence="5" type="ORF">PF010_g8905</name>
    <name evidence="4" type="ORF">PF011_g8443</name>
</gene>
<keyword evidence="13" id="KW-1185">Reference proteome</keyword>
<dbReference type="Pfam" id="PF00397">
    <property type="entry name" value="WW"/>
    <property type="match status" value="3"/>
</dbReference>
<dbReference type="EMBL" id="QXFW01000397">
    <property type="protein sequence ID" value="KAE9013537.1"/>
    <property type="molecule type" value="Genomic_DNA"/>
</dbReference>
<evidence type="ECO:0000313" key="15">
    <source>
        <dbReference type="Proteomes" id="UP000440367"/>
    </source>
</evidence>
<evidence type="ECO:0000313" key="17">
    <source>
        <dbReference type="Proteomes" id="UP000441208"/>
    </source>
</evidence>
<dbReference type="SMART" id="SM00456">
    <property type="entry name" value="WW"/>
    <property type="match status" value="3"/>
</dbReference>
<dbReference type="Proteomes" id="UP000460718">
    <property type="component" value="Unassembled WGS sequence"/>
</dbReference>
<organism evidence="6 17">
    <name type="scientific">Phytophthora fragariae</name>
    <dbReference type="NCBI Taxonomy" id="53985"/>
    <lineage>
        <taxon>Eukaryota</taxon>
        <taxon>Sar</taxon>
        <taxon>Stramenopiles</taxon>
        <taxon>Oomycota</taxon>
        <taxon>Peronosporomycetes</taxon>
        <taxon>Peronosporales</taxon>
        <taxon>Peronosporaceae</taxon>
        <taxon>Phytophthora</taxon>
    </lineage>
</organism>
<dbReference type="SUPFAM" id="SSF51045">
    <property type="entry name" value="WW domain"/>
    <property type="match status" value="3"/>
</dbReference>
<evidence type="ECO:0000313" key="4">
    <source>
        <dbReference type="EMBL" id="KAE9013537.1"/>
    </source>
</evidence>
<dbReference type="CDD" id="cd00201">
    <property type="entry name" value="WW"/>
    <property type="match status" value="3"/>
</dbReference>
<dbReference type="Proteomes" id="UP000429523">
    <property type="component" value="Unassembled WGS sequence"/>
</dbReference>
<evidence type="ECO:0000313" key="9">
    <source>
        <dbReference type="EMBL" id="KAE9237445.1"/>
    </source>
</evidence>
<dbReference type="Proteomes" id="UP000441208">
    <property type="component" value="Unassembled WGS sequence"/>
</dbReference>
<dbReference type="Proteomes" id="UP000433483">
    <property type="component" value="Unassembled WGS sequence"/>
</dbReference>
<dbReference type="Proteomes" id="UP000437068">
    <property type="component" value="Unassembled WGS sequence"/>
</dbReference>
<dbReference type="OrthoDB" id="194556at2759"/>
<evidence type="ECO:0000313" key="19">
    <source>
        <dbReference type="Proteomes" id="UP000476176"/>
    </source>
</evidence>
<feature type="compositionally biased region" description="Polar residues" evidence="1">
    <location>
        <begin position="228"/>
        <end position="239"/>
    </location>
</feature>
<evidence type="ECO:0000313" key="13">
    <source>
        <dbReference type="Proteomes" id="UP000433483"/>
    </source>
</evidence>
<dbReference type="PROSITE" id="PS50020">
    <property type="entry name" value="WW_DOMAIN_2"/>
    <property type="match status" value="3"/>
</dbReference>
<dbReference type="EMBL" id="QXGF01000475">
    <property type="protein sequence ID" value="KAE8939650.1"/>
    <property type="molecule type" value="Genomic_DNA"/>
</dbReference>
<feature type="region of interest" description="Disordered" evidence="1">
    <location>
        <begin position="143"/>
        <end position="163"/>
    </location>
</feature>